<feature type="repeat" description="PPR" evidence="2">
    <location>
        <begin position="240"/>
        <end position="274"/>
    </location>
</feature>
<dbReference type="SUPFAM" id="SSF48452">
    <property type="entry name" value="TPR-like"/>
    <property type="match status" value="1"/>
</dbReference>
<dbReference type="Proteomes" id="UP001346149">
    <property type="component" value="Unassembled WGS sequence"/>
</dbReference>
<dbReference type="PANTHER" id="PTHR47926:SF346">
    <property type="entry name" value="PENTATRICOPEPTIDE REPEAT-CONTAINING PROTEIN"/>
    <property type="match status" value="1"/>
</dbReference>
<dbReference type="Gene3D" id="1.25.40.10">
    <property type="entry name" value="Tetratricopeptide repeat domain"/>
    <property type="match status" value="4"/>
</dbReference>
<dbReference type="InterPro" id="IPR002885">
    <property type="entry name" value="PPR_rpt"/>
</dbReference>
<feature type="repeat" description="PPR" evidence="2">
    <location>
        <begin position="178"/>
        <end position="212"/>
    </location>
</feature>
<sequence>MFLRYLFPTTEHYLTAIAICIRSKHLMLGMSVHSQLIKTYVCSNPFLANHLINMYFKCGSIESAQKAFDDLPVKRAHSWNVVISGYSRAGHFNRALNLFDEMPKRDISSFNALISGLSRHGRYKDSVYMFSMIQKEYNFIYMDEFTMVGIVGSCACLAWPMLLRQIHGAAIIIGLELNRIVYNSLIDAYGKCRELDAAVKIFNQMTDRDVVTWTSLVEAYIRVNRLDDAFRLFGEMPSKNAVSWTTLITGFVRNGHSLKALDLFYRMQEEGVSPGPFTFVSILNACANLALFERGKLIHGQLVKGSGVNDFLNVFVSNALIDMYCKCGSIRSAEVLFDRMPEKDIVSWNSLITGLSQNGHAHKSLAVFRKMVPNKMKPNDITFLTVLSACSYAGLDVEALQILDSMEKDHGVMPSSDHFSVLVDLLARKNKITEAIEIIKRIPDKSNHVALWGSLLGACRLHGNVYIARKAAEALFDLEPWNVGRYVMLSNIYSADNRWDDAQRVRKLMEDKGLKKDAANSWINVKDVRHEFVAKDRCHNQVDHVFYVLHRLRGHIQEPDLVAKNDGMYISFDDDGS</sequence>
<dbReference type="Pfam" id="PF13041">
    <property type="entry name" value="PPR_2"/>
    <property type="match status" value="2"/>
</dbReference>
<feature type="repeat" description="PPR" evidence="2">
    <location>
        <begin position="313"/>
        <end position="343"/>
    </location>
</feature>
<dbReference type="InterPro" id="IPR011990">
    <property type="entry name" value="TPR-like_helical_dom_sf"/>
</dbReference>
<reference evidence="3 4" key="1">
    <citation type="journal article" date="2023" name="Hortic Res">
        <title>Pangenome of water caltrop reveals structural variations and asymmetric subgenome divergence after allopolyploidization.</title>
        <authorList>
            <person name="Zhang X."/>
            <person name="Chen Y."/>
            <person name="Wang L."/>
            <person name="Yuan Y."/>
            <person name="Fang M."/>
            <person name="Shi L."/>
            <person name="Lu R."/>
            <person name="Comes H.P."/>
            <person name="Ma Y."/>
            <person name="Chen Y."/>
            <person name="Huang G."/>
            <person name="Zhou Y."/>
            <person name="Zheng Z."/>
            <person name="Qiu Y."/>
        </authorList>
    </citation>
    <scope>NUCLEOTIDE SEQUENCE [LARGE SCALE GENOMIC DNA]</scope>
    <source>
        <strain evidence="3">F231</strain>
    </source>
</reference>
<gene>
    <name evidence="3" type="ORF">SAY86_021430</name>
</gene>
<keyword evidence="1" id="KW-0677">Repeat</keyword>
<organism evidence="3 4">
    <name type="scientific">Trapa natans</name>
    <name type="common">Water chestnut</name>
    <dbReference type="NCBI Taxonomy" id="22666"/>
    <lineage>
        <taxon>Eukaryota</taxon>
        <taxon>Viridiplantae</taxon>
        <taxon>Streptophyta</taxon>
        <taxon>Embryophyta</taxon>
        <taxon>Tracheophyta</taxon>
        <taxon>Spermatophyta</taxon>
        <taxon>Magnoliopsida</taxon>
        <taxon>eudicotyledons</taxon>
        <taxon>Gunneridae</taxon>
        <taxon>Pentapetalae</taxon>
        <taxon>rosids</taxon>
        <taxon>malvids</taxon>
        <taxon>Myrtales</taxon>
        <taxon>Lythraceae</taxon>
        <taxon>Trapa</taxon>
    </lineage>
</organism>
<dbReference type="GO" id="GO:0009451">
    <property type="term" value="P:RNA modification"/>
    <property type="evidence" value="ECO:0007669"/>
    <property type="project" value="InterPro"/>
</dbReference>
<dbReference type="AlphaFoldDB" id="A0AAN7RLM7"/>
<dbReference type="Pfam" id="PF20431">
    <property type="entry name" value="E_motif"/>
    <property type="match status" value="1"/>
</dbReference>
<comment type="caution">
    <text evidence="3">The sequence shown here is derived from an EMBL/GenBank/DDBJ whole genome shotgun (WGS) entry which is preliminary data.</text>
</comment>
<dbReference type="Pfam" id="PF12854">
    <property type="entry name" value="PPR_1"/>
    <property type="match status" value="3"/>
</dbReference>
<dbReference type="FunFam" id="1.25.40.10:FF:000442">
    <property type="entry name" value="Pentatricopeptide repeat-containing protein At3g49710"/>
    <property type="match status" value="1"/>
</dbReference>
<dbReference type="EMBL" id="JAXQNO010000003">
    <property type="protein sequence ID" value="KAK4800943.1"/>
    <property type="molecule type" value="Genomic_DNA"/>
</dbReference>
<evidence type="ECO:0000256" key="1">
    <source>
        <dbReference type="ARBA" id="ARBA00022737"/>
    </source>
</evidence>
<dbReference type="GO" id="GO:0003723">
    <property type="term" value="F:RNA binding"/>
    <property type="evidence" value="ECO:0007669"/>
    <property type="project" value="InterPro"/>
</dbReference>
<dbReference type="InterPro" id="IPR046848">
    <property type="entry name" value="E_motif"/>
</dbReference>
<keyword evidence="4" id="KW-1185">Reference proteome</keyword>
<dbReference type="Pfam" id="PF01535">
    <property type="entry name" value="PPR"/>
    <property type="match status" value="3"/>
</dbReference>
<dbReference type="FunFam" id="1.25.40.10:FF:000280">
    <property type="entry name" value="Pentatricopeptide repeat-containing protein"/>
    <property type="match status" value="1"/>
</dbReference>
<dbReference type="PROSITE" id="PS51375">
    <property type="entry name" value="PPR"/>
    <property type="match status" value="5"/>
</dbReference>
<accession>A0AAN7RLM7</accession>
<proteinExistence type="predicted"/>
<feature type="repeat" description="PPR" evidence="2">
    <location>
        <begin position="344"/>
        <end position="378"/>
    </location>
</feature>
<protein>
    <recommendedName>
        <fullName evidence="5">Pentatricopeptide repeat-containing protein</fullName>
    </recommendedName>
</protein>
<feature type="repeat" description="PPR" evidence="2">
    <location>
        <begin position="75"/>
        <end position="109"/>
    </location>
</feature>
<dbReference type="FunFam" id="1.25.40.10:FF:000344">
    <property type="entry name" value="Pentatricopeptide repeat-containing protein"/>
    <property type="match status" value="1"/>
</dbReference>
<dbReference type="NCBIfam" id="TIGR00756">
    <property type="entry name" value="PPR"/>
    <property type="match status" value="7"/>
</dbReference>
<evidence type="ECO:0000313" key="3">
    <source>
        <dbReference type="EMBL" id="KAK4800943.1"/>
    </source>
</evidence>
<name>A0AAN7RLM7_TRANT</name>
<evidence type="ECO:0008006" key="5">
    <source>
        <dbReference type="Google" id="ProtNLM"/>
    </source>
</evidence>
<dbReference type="InterPro" id="IPR046960">
    <property type="entry name" value="PPR_At4g14850-like_plant"/>
</dbReference>
<dbReference type="PANTHER" id="PTHR47926">
    <property type="entry name" value="PENTATRICOPEPTIDE REPEAT-CONTAINING PROTEIN"/>
    <property type="match status" value="1"/>
</dbReference>
<evidence type="ECO:0000256" key="2">
    <source>
        <dbReference type="PROSITE-ProRule" id="PRU00708"/>
    </source>
</evidence>
<evidence type="ECO:0000313" key="4">
    <source>
        <dbReference type="Proteomes" id="UP001346149"/>
    </source>
</evidence>